<gene>
    <name evidence="2" type="ORF">ASPZODRAFT_27376</name>
</gene>
<feature type="compositionally biased region" description="Polar residues" evidence="1">
    <location>
        <begin position="642"/>
        <end position="656"/>
    </location>
</feature>
<feature type="compositionally biased region" description="Polar residues" evidence="1">
    <location>
        <begin position="773"/>
        <end position="792"/>
    </location>
</feature>
<feature type="compositionally biased region" description="Polar residues" evidence="1">
    <location>
        <begin position="295"/>
        <end position="323"/>
    </location>
</feature>
<feature type="compositionally biased region" description="Low complexity" evidence="1">
    <location>
        <begin position="153"/>
        <end position="164"/>
    </location>
</feature>
<dbReference type="RefSeq" id="XP_022579249.1">
    <property type="nucleotide sequence ID" value="XM_022728092.1"/>
</dbReference>
<sequence>MDTDVVERLNQLQMADLGTARREHISTTETKQNLKSIGDVKLEDIEATRESNVAGSEAHRLAQANKSLLAAWSNVYREIGDTGDLEALDSLLNGQSHRVQLSTMVTRPGHAVNFHKPIRGSHTAGAGRGGGIIGTRGRSSSYALSLKNVSTRTKATASISKSTSNLEIPRTRTRPLDPALDHNDEDMRQARNRGKRGGFRKPPPAAIKARRPVPHSSEAPGLFESLFKAQQPGQQDRAQGMPLRRGGELYSDQILRSRATNTSMNEAKSAGTMHSEAIKPSPAHSSIPQKAAVAKSTTHTPIATQPQLSSSIKSVPSPGNTGQAVAKQREVREPQAPKLVQSTPVKQSNAALPQTKLPGAKELQQAQVSEAPQMTPQKQQMAQSTANIKMDMAGKHRFQGTNFPQPIQAHVELPLKMEPDAKLVGKTPTGMLLDLDNSPPSPRGLCPPENLSSAKQDAAIMSPGMEDLQGLNFQHIVASTENLELTPSSLQVAFNPQNKLEFNGSQKADYQDPSHPTQKEFASENLPGALDIVQKVQHQILLLEKLITTTTLTENFLRKLKDCKDELESELSTFHKASSALPTDSISTSEQPQLPKVLQKTQQSGKLIDCMPEQAEKTDDTDSKDNQQSKPGQSPLVKIDKVQNTPLSQRTPSSTNKLRESVTAPVFVPRSRLPTSDHSATSTPDESPSPSPHPVKDVRKHLFGDHLLPGQDRRVLSDSIVHASKSLKASLHALGNGNMFQPVMPAFPQTSVLASATPVVFTGFPSIPPVSNAPISTNENRPNITPPGNSNEPPLFQSPRRVQVTLRHPSQVPNPLAQPLTANNTNRIANPLQQSVHAPKPTTGPVILGPGQIRRSAGIPGLRGGGLESSRYAPQENSKPR</sequence>
<feature type="region of interest" description="Disordered" evidence="1">
    <location>
        <begin position="114"/>
        <end position="134"/>
    </location>
</feature>
<dbReference type="Proteomes" id="UP000184188">
    <property type="component" value="Unassembled WGS sequence"/>
</dbReference>
<feature type="compositionally biased region" description="Polar residues" evidence="1">
    <location>
        <begin position="364"/>
        <end position="382"/>
    </location>
</feature>
<dbReference type="OrthoDB" id="5372553at2759"/>
<feature type="region of interest" description="Disordered" evidence="1">
    <location>
        <begin position="575"/>
        <end position="697"/>
    </location>
</feature>
<evidence type="ECO:0000313" key="3">
    <source>
        <dbReference type="Proteomes" id="UP000184188"/>
    </source>
</evidence>
<dbReference type="STRING" id="1073090.A0A1L9SC70"/>
<dbReference type="EMBL" id="KV878347">
    <property type="protein sequence ID" value="OJJ44739.1"/>
    <property type="molecule type" value="Genomic_DNA"/>
</dbReference>
<organism evidence="2 3">
    <name type="scientific">Penicilliopsis zonata CBS 506.65</name>
    <dbReference type="NCBI Taxonomy" id="1073090"/>
    <lineage>
        <taxon>Eukaryota</taxon>
        <taxon>Fungi</taxon>
        <taxon>Dikarya</taxon>
        <taxon>Ascomycota</taxon>
        <taxon>Pezizomycotina</taxon>
        <taxon>Eurotiomycetes</taxon>
        <taxon>Eurotiomycetidae</taxon>
        <taxon>Eurotiales</taxon>
        <taxon>Aspergillaceae</taxon>
        <taxon>Penicilliopsis</taxon>
    </lineage>
</organism>
<name>A0A1L9SC70_9EURO</name>
<feature type="compositionally biased region" description="Polar residues" evidence="1">
    <location>
        <begin position="575"/>
        <end position="592"/>
    </location>
</feature>
<accession>A0A1L9SC70</accession>
<dbReference type="VEuPathDB" id="FungiDB:ASPZODRAFT_27376"/>
<feature type="compositionally biased region" description="Basic and acidic residues" evidence="1">
    <location>
        <begin position="614"/>
        <end position="627"/>
    </location>
</feature>
<proteinExistence type="predicted"/>
<evidence type="ECO:0000313" key="2">
    <source>
        <dbReference type="EMBL" id="OJJ44739.1"/>
    </source>
</evidence>
<feature type="region of interest" description="Disordered" evidence="1">
    <location>
        <begin position="264"/>
        <end position="382"/>
    </location>
</feature>
<protein>
    <submittedName>
        <fullName evidence="2">Uncharacterized protein</fullName>
    </submittedName>
</protein>
<feature type="region of interest" description="Disordered" evidence="1">
    <location>
        <begin position="832"/>
        <end position="881"/>
    </location>
</feature>
<feature type="compositionally biased region" description="Basic and acidic residues" evidence="1">
    <location>
        <begin position="179"/>
        <end position="189"/>
    </location>
</feature>
<feature type="region of interest" description="Disordered" evidence="1">
    <location>
        <begin position="772"/>
        <end position="796"/>
    </location>
</feature>
<feature type="region of interest" description="Disordered" evidence="1">
    <location>
        <begin position="153"/>
        <end position="219"/>
    </location>
</feature>
<evidence type="ECO:0000256" key="1">
    <source>
        <dbReference type="SAM" id="MobiDB-lite"/>
    </source>
</evidence>
<dbReference type="AlphaFoldDB" id="A0A1L9SC70"/>
<feature type="compositionally biased region" description="Polar residues" evidence="1">
    <location>
        <begin position="340"/>
        <end position="352"/>
    </location>
</feature>
<dbReference type="GeneID" id="34614556"/>
<feature type="compositionally biased region" description="Basic residues" evidence="1">
    <location>
        <begin position="190"/>
        <end position="199"/>
    </location>
</feature>
<keyword evidence="3" id="KW-1185">Reference proteome</keyword>
<reference evidence="3" key="1">
    <citation type="journal article" date="2017" name="Genome Biol.">
        <title>Comparative genomics reveals high biological diversity and specific adaptations in the industrially and medically important fungal genus Aspergillus.</title>
        <authorList>
            <person name="de Vries R.P."/>
            <person name="Riley R."/>
            <person name="Wiebenga A."/>
            <person name="Aguilar-Osorio G."/>
            <person name="Amillis S."/>
            <person name="Uchima C.A."/>
            <person name="Anderluh G."/>
            <person name="Asadollahi M."/>
            <person name="Askin M."/>
            <person name="Barry K."/>
            <person name="Battaglia E."/>
            <person name="Bayram O."/>
            <person name="Benocci T."/>
            <person name="Braus-Stromeyer S.A."/>
            <person name="Caldana C."/>
            <person name="Canovas D."/>
            <person name="Cerqueira G.C."/>
            <person name="Chen F."/>
            <person name="Chen W."/>
            <person name="Choi C."/>
            <person name="Clum A."/>
            <person name="Dos Santos R.A."/>
            <person name="Damasio A.R."/>
            <person name="Diallinas G."/>
            <person name="Emri T."/>
            <person name="Fekete E."/>
            <person name="Flipphi M."/>
            <person name="Freyberg S."/>
            <person name="Gallo A."/>
            <person name="Gournas C."/>
            <person name="Habgood R."/>
            <person name="Hainaut M."/>
            <person name="Harispe M.L."/>
            <person name="Henrissat B."/>
            <person name="Hilden K.S."/>
            <person name="Hope R."/>
            <person name="Hossain A."/>
            <person name="Karabika E."/>
            <person name="Karaffa L."/>
            <person name="Karanyi Z."/>
            <person name="Krasevec N."/>
            <person name="Kuo A."/>
            <person name="Kusch H."/>
            <person name="LaButti K."/>
            <person name="Lagendijk E.L."/>
            <person name="Lapidus A."/>
            <person name="Levasseur A."/>
            <person name="Lindquist E."/>
            <person name="Lipzen A."/>
            <person name="Logrieco A.F."/>
            <person name="MacCabe A."/>
            <person name="Maekelae M.R."/>
            <person name="Malavazi I."/>
            <person name="Melin P."/>
            <person name="Meyer V."/>
            <person name="Mielnichuk N."/>
            <person name="Miskei M."/>
            <person name="Molnar A.P."/>
            <person name="Mule G."/>
            <person name="Ngan C.Y."/>
            <person name="Orejas M."/>
            <person name="Orosz E."/>
            <person name="Ouedraogo J.P."/>
            <person name="Overkamp K.M."/>
            <person name="Park H.-S."/>
            <person name="Perrone G."/>
            <person name="Piumi F."/>
            <person name="Punt P.J."/>
            <person name="Ram A.F."/>
            <person name="Ramon A."/>
            <person name="Rauscher S."/>
            <person name="Record E."/>
            <person name="Riano-Pachon D.M."/>
            <person name="Robert V."/>
            <person name="Roehrig J."/>
            <person name="Ruller R."/>
            <person name="Salamov A."/>
            <person name="Salih N.S."/>
            <person name="Samson R.A."/>
            <person name="Sandor E."/>
            <person name="Sanguinetti M."/>
            <person name="Schuetze T."/>
            <person name="Sepcic K."/>
            <person name="Shelest E."/>
            <person name="Sherlock G."/>
            <person name="Sophianopoulou V."/>
            <person name="Squina F.M."/>
            <person name="Sun H."/>
            <person name="Susca A."/>
            <person name="Todd R.B."/>
            <person name="Tsang A."/>
            <person name="Unkles S.E."/>
            <person name="van de Wiele N."/>
            <person name="van Rossen-Uffink D."/>
            <person name="Oliveira J.V."/>
            <person name="Vesth T.C."/>
            <person name="Visser J."/>
            <person name="Yu J.-H."/>
            <person name="Zhou M."/>
            <person name="Andersen M.R."/>
            <person name="Archer D.B."/>
            <person name="Baker S.E."/>
            <person name="Benoit I."/>
            <person name="Brakhage A.A."/>
            <person name="Braus G.H."/>
            <person name="Fischer R."/>
            <person name="Frisvad J.C."/>
            <person name="Goldman G.H."/>
            <person name="Houbraken J."/>
            <person name="Oakley B."/>
            <person name="Pocsi I."/>
            <person name="Scazzocchio C."/>
            <person name="Seiboth B."/>
            <person name="vanKuyk P.A."/>
            <person name="Wortman J."/>
            <person name="Dyer P.S."/>
            <person name="Grigoriev I.V."/>
        </authorList>
    </citation>
    <scope>NUCLEOTIDE SEQUENCE [LARGE SCALE GENOMIC DNA]</scope>
    <source>
        <strain evidence="3">CBS 506.65</strain>
    </source>
</reference>